<dbReference type="AlphaFoldDB" id="A0AAV8WSF8"/>
<proteinExistence type="predicted"/>
<keyword evidence="2" id="KW-1185">Reference proteome</keyword>
<protein>
    <submittedName>
        <fullName evidence="1">Uncharacterized protein</fullName>
    </submittedName>
</protein>
<comment type="caution">
    <text evidence="1">The sequence shown here is derived from an EMBL/GenBank/DDBJ whole genome shotgun (WGS) entry which is preliminary data.</text>
</comment>
<name>A0AAV8WSF8_9CUCU</name>
<evidence type="ECO:0000313" key="1">
    <source>
        <dbReference type="EMBL" id="KAJ8929182.1"/>
    </source>
</evidence>
<accession>A0AAV8WSF8</accession>
<organism evidence="1 2">
    <name type="scientific">Rhamnusium bicolor</name>
    <dbReference type="NCBI Taxonomy" id="1586634"/>
    <lineage>
        <taxon>Eukaryota</taxon>
        <taxon>Metazoa</taxon>
        <taxon>Ecdysozoa</taxon>
        <taxon>Arthropoda</taxon>
        <taxon>Hexapoda</taxon>
        <taxon>Insecta</taxon>
        <taxon>Pterygota</taxon>
        <taxon>Neoptera</taxon>
        <taxon>Endopterygota</taxon>
        <taxon>Coleoptera</taxon>
        <taxon>Polyphaga</taxon>
        <taxon>Cucujiformia</taxon>
        <taxon>Chrysomeloidea</taxon>
        <taxon>Cerambycidae</taxon>
        <taxon>Lepturinae</taxon>
        <taxon>Rhagiini</taxon>
        <taxon>Rhamnusium</taxon>
    </lineage>
</organism>
<gene>
    <name evidence="1" type="ORF">NQ314_018153</name>
</gene>
<sequence>MFNRKRRSDGLGKSVKWKELEELVLPNAKLRFCSEQLQNLNFIFNKRLHQNISIATGSKLTQHFLYDSDSRPKYSVIETDSDYPAAYARIRLHTSSFKTWGDYTNSSGYLRRDKVQARLVELLALVASKDIPNSPLHVDESVLCGIPGKVVDSVTLHDILKIPPHQHIYYGPGGNVPRFPDPRDFRLAIVDEPSGIRLRVDFLSPALSNISLDVRILVAIGIDTWPSSTNFPSRISLGHSDCLLYHHAAQTGMYLVGYGVQSSAWQIRVPAAEYVILNHYGPNSTVKTVLDILFNILEDIDRSRTIGKQQELRDLPKKLGNEEFNKAILAQESEMALLHKWKDLLDGLLPPSGTRGRRFCFAGSKNKQEVAHTQYTLRQLDYIGLLLNKMLDVKQHILQDSITSEANEHENPLEDVIFILVTIMDQARDQYLSSQTNPTIIKNKLKIKSNYNTYTSKLVELMRRDKDLLNFNFEDDLVLVKIILKWMYKAMDQNKRYLAPILRPYLNNIFATSHAISWHIDTVKKRAGNDELAALGSFAELVNSGKITPAQGLIDSVNKNWNWAKSMLNMVEKNTLRVVFVSDRGKVYRHILSLPSYQRKGIQSGSKTLESPIEKNEVRRQKTLPNRSYFNTILKERANEFDADITPQHDSLKNASPLNFILSNRHRRGEHRGEGDIFDALKAMQKLSVKVASNLPQEDRLELSELIQNIQAVKSKKAHAKKWSGTLPQLNHRGRVSPKCETLQKYTPKEESAGIRIRDINEDLKFKLKK</sequence>
<dbReference type="Proteomes" id="UP001162156">
    <property type="component" value="Unassembled WGS sequence"/>
</dbReference>
<reference evidence="1" key="1">
    <citation type="journal article" date="2023" name="Insect Mol. Biol.">
        <title>Genome sequencing provides insights into the evolution of gene families encoding plant cell wall-degrading enzymes in longhorned beetles.</title>
        <authorList>
            <person name="Shin N.R."/>
            <person name="Okamura Y."/>
            <person name="Kirsch R."/>
            <person name="Pauchet Y."/>
        </authorList>
    </citation>
    <scope>NUCLEOTIDE SEQUENCE</scope>
    <source>
        <strain evidence="1">RBIC_L_NR</strain>
    </source>
</reference>
<evidence type="ECO:0000313" key="2">
    <source>
        <dbReference type="Proteomes" id="UP001162156"/>
    </source>
</evidence>
<dbReference type="EMBL" id="JANEYF010005095">
    <property type="protein sequence ID" value="KAJ8929182.1"/>
    <property type="molecule type" value="Genomic_DNA"/>
</dbReference>